<dbReference type="Proteomes" id="UP001473424">
    <property type="component" value="Chromosome"/>
</dbReference>
<dbReference type="EMBL" id="AP028955">
    <property type="protein sequence ID" value="BET39423.1"/>
    <property type="molecule type" value="Genomic_DNA"/>
</dbReference>
<organism evidence="1 2">
    <name type="scientific">Spiroplasma ixodetis</name>
    <dbReference type="NCBI Taxonomy" id="2141"/>
    <lineage>
        <taxon>Bacteria</taxon>
        <taxon>Bacillati</taxon>
        <taxon>Mycoplasmatota</taxon>
        <taxon>Mollicutes</taxon>
        <taxon>Entomoplasmatales</taxon>
        <taxon>Spiroplasmataceae</taxon>
        <taxon>Spiroplasma</taxon>
    </lineage>
</organism>
<evidence type="ECO:0000313" key="1">
    <source>
        <dbReference type="EMBL" id="BET39423.1"/>
    </source>
</evidence>
<reference evidence="2" key="1">
    <citation type="journal article" date="2024" name="FEMS Microbiol. Lett.">
        <title>Genomic insights into Spiroplasma endosymbionts that induce male-killing and protective phenotypes in the pea aphid.</title>
        <authorList>
            <person name="Arai H."/>
            <person name="Legeai F."/>
            <person name="Kageyama D."/>
            <person name="Sugio A."/>
            <person name="Simon J.C."/>
        </authorList>
    </citation>
    <scope>NUCLEOTIDE SEQUENCE [LARGE SCALE GENOMIC DNA]</scope>
    <source>
        <strain evidence="2">sAp269</strain>
    </source>
</reference>
<protein>
    <submittedName>
        <fullName evidence="1">Uncharacterized protein</fullName>
    </submittedName>
</protein>
<proteinExistence type="predicted"/>
<gene>
    <name evidence="1" type="ORF">SAP269_20120</name>
</gene>
<name>A0ABM8JR97_9MOLU</name>
<keyword evidence="2" id="KW-1185">Reference proteome</keyword>
<evidence type="ECO:0000313" key="2">
    <source>
        <dbReference type="Proteomes" id="UP001473424"/>
    </source>
</evidence>
<sequence length="66" mass="7704">MTNILLTFKLGEKAVGKKINPKIKTLKSDLESEVYEYIDNTLKSPLIIDRDDLFTFNHFLINRHIP</sequence>
<dbReference type="RefSeq" id="WP_353306212.1">
    <property type="nucleotide sequence ID" value="NZ_AP028955.1"/>
</dbReference>
<accession>A0ABM8JR97</accession>